<dbReference type="GO" id="GO:0016034">
    <property type="term" value="F:maleylacetoacetate isomerase activity"/>
    <property type="evidence" value="ECO:0007669"/>
    <property type="project" value="TreeGrafter"/>
</dbReference>
<dbReference type="GO" id="GO:0006749">
    <property type="term" value="P:glutathione metabolic process"/>
    <property type="evidence" value="ECO:0007669"/>
    <property type="project" value="TreeGrafter"/>
</dbReference>
<dbReference type="Proteomes" id="UP000621799">
    <property type="component" value="Unassembled WGS sequence"/>
</dbReference>
<dbReference type="InterPro" id="IPR004045">
    <property type="entry name" value="Glutathione_S-Trfase_N"/>
</dbReference>
<dbReference type="PANTHER" id="PTHR42673:SF4">
    <property type="entry name" value="MALEYLACETOACETATE ISOMERASE"/>
    <property type="match status" value="1"/>
</dbReference>
<feature type="non-terminal residue" evidence="3">
    <location>
        <position position="154"/>
    </location>
</feature>
<accession>A0A928ZBH1</accession>
<evidence type="ECO:0000313" key="3">
    <source>
        <dbReference type="EMBL" id="MBE9042671.1"/>
    </source>
</evidence>
<gene>
    <name evidence="3" type="ORF">IQ235_18070</name>
</gene>
<evidence type="ECO:0000256" key="1">
    <source>
        <dbReference type="SAM" id="MobiDB-lite"/>
    </source>
</evidence>
<organism evidence="3 4">
    <name type="scientific">Zarconia navalis LEGE 11467</name>
    <dbReference type="NCBI Taxonomy" id="1828826"/>
    <lineage>
        <taxon>Bacteria</taxon>
        <taxon>Bacillati</taxon>
        <taxon>Cyanobacteriota</taxon>
        <taxon>Cyanophyceae</taxon>
        <taxon>Oscillatoriophycideae</taxon>
        <taxon>Oscillatoriales</taxon>
        <taxon>Oscillatoriales incertae sedis</taxon>
        <taxon>Zarconia</taxon>
        <taxon>Zarconia navalis</taxon>
    </lineage>
</organism>
<reference evidence="3" key="1">
    <citation type="submission" date="2020-10" db="EMBL/GenBank/DDBJ databases">
        <authorList>
            <person name="Castelo-Branco R."/>
            <person name="Eusebio N."/>
            <person name="Adriana R."/>
            <person name="Vieira A."/>
            <person name="Brugerolle De Fraissinette N."/>
            <person name="Rezende De Castro R."/>
            <person name="Schneider M.P."/>
            <person name="Vasconcelos V."/>
            <person name="Leao P.N."/>
        </authorList>
    </citation>
    <scope>NUCLEOTIDE SEQUENCE</scope>
    <source>
        <strain evidence="3">LEGE 11467</strain>
    </source>
</reference>
<dbReference type="SUPFAM" id="SSF52833">
    <property type="entry name" value="Thioredoxin-like"/>
    <property type="match status" value="1"/>
</dbReference>
<name>A0A928ZBH1_9CYAN</name>
<dbReference type="Gene3D" id="3.40.30.10">
    <property type="entry name" value="Glutaredoxin"/>
    <property type="match status" value="1"/>
</dbReference>
<feature type="compositionally biased region" description="Basic and acidic residues" evidence="1">
    <location>
        <begin position="12"/>
        <end position="23"/>
    </location>
</feature>
<protein>
    <submittedName>
        <fullName evidence="3">Glutathione S-transferase family protein</fullName>
    </submittedName>
</protein>
<dbReference type="SFLD" id="SFLDS00019">
    <property type="entry name" value="Glutathione_Transferase_(cytos"/>
    <property type="match status" value="1"/>
</dbReference>
<comment type="caution">
    <text evidence="3">The sequence shown here is derived from an EMBL/GenBank/DDBJ whole genome shotgun (WGS) entry which is preliminary data.</text>
</comment>
<evidence type="ECO:0000313" key="4">
    <source>
        <dbReference type="Proteomes" id="UP000621799"/>
    </source>
</evidence>
<evidence type="ECO:0000259" key="2">
    <source>
        <dbReference type="PROSITE" id="PS50404"/>
    </source>
</evidence>
<dbReference type="InterPro" id="IPR036249">
    <property type="entry name" value="Thioredoxin-like_sf"/>
</dbReference>
<keyword evidence="4" id="KW-1185">Reference proteome</keyword>
<dbReference type="CDD" id="cd00570">
    <property type="entry name" value="GST_N_family"/>
    <property type="match status" value="1"/>
</dbReference>
<feature type="region of interest" description="Disordered" evidence="1">
    <location>
        <begin position="1"/>
        <end position="26"/>
    </location>
</feature>
<dbReference type="Pfam" id="PF13417">
    <property type="entry name" value="GST_N_3"/>
    <property type="match status" value="1"/>
</dbReference>
<dbReference type="PROSITE" id="PS50404">
    <property type="entry name" value="GST_NTER"/>
    <property type="match status" value="1"/>
</dbReference>
<dbReference type="AlphaFoldDB" id="A0A928ZBH1"/>
<dbReference type="SFLD" id="SFLDG00358">
    <property type="entry name" value="Main_(cytGST)"/>
    <property type="match status" value="1"/>
</dbReference>
<feature type="domain" description="GST N-terminal" evidence="2">
    <location>
        <begin position="22"/>
        <end position="102"/>
    </location>
</feature>
<dbReference type="InterPro" id="IPR040079">
    <property type="entry name" value="Glutathione_S-Trfase"/>
</dbReference>
<dbReference type="GO" id="GO:0006559">
    <property type="term" value="P:L-phenylalanine catabolic process"/>
    <property type="evidence" value="ECO:0007669"/>
    <property type="project" value="TreeGrafter"/>
</dbReference>
<dbReference type="PANTHER" id="PTHR42673">
    <property type="entry name" value="MALEYLACETOACETATE ISOMERASE"/>
    <property type="match status" value="1"/>
</dbReference>
<sequence>MPSEEDSSATAPERRESPQEKSPLKLYHNPISGNSRRIWIALLEKQLPFELVTLNLDGDQLTREFLEISPFNQIPVLVDDGFVVVESLAILDYLETQYPTPALLPKDAKSLGTVRMVELATVNELFPAMNPLVQQMMGFGEADEAKLAQSRQQV</sequence>
<dbReference type="GO" id="GO:0004364">
    <property type="term" value="F:glutathione transferase activity"/>
    <property type="evidence" value="ECO:0007669"/>
    <property type="project" value="TreeGrafter"/>
</dbReference>
<proteinExistence type="predicted"/>
<dbReference type="EMBL" id="JADEXN010000408">
    <property type="protein sequence ID" value="MBE9042671.1"/>
    <property type="molecule type" value="Genomic_DNA"/>
</dbReference>